<dbReference type="Pfam" id="PF11209">
    <property type="entry name" value="LmeA"/>
    <property type="match status" value="1"/>
</dbReference>
<dbReference type="Proteomes" id="UP000658720">
    <property type="component" value="Unassembled WGS sequence"/>
</dbReference>
<reference evidence="1 2" key="1">
    <citation type="submission" date="2020-10" db="EMBL/GenBank/DDBJ databases">
        <authorList>
            <person name="Castelo-Branco R."/>
            <person name="Eusebio N."/>
            <person name="Adriana R."/>
            <person name="Vieira A."/>
            <person name="Brugerolle De Fraissinette N."/>
            <person name="Rezende De Castro R."/>
            <person name="Schneider M.P."/>
            <person name="Vasconcelos V."/>
            <person name="Leao P.N."/>
        </authorList>
    </citation>
    <scope>NUCLEOTIDE SEQUENCE [LARGE SCALE GENOMIC DNA]</scope>
    <source>
        <strain evidence="1 2">LEGE 00031</strain>
    </source>
</reference>
<name>A0ABR9VUJ5_9SYNC</name>
<protein>
    <submittedName>
        <fullName evidence="1">DUF2993 domain-containing protein</fullName>
    </submittedName>
</protein>
<organism evidence="1 2">
    <name type="scientific">Synechocystis salina LEGE 00031</name>
    <dbReference type="NCBI Taxonomy" id="1828736"/>
    <lineage>
        <taxon>Bacteria</taxon>
        <taxon>Bacillati</taxon>
        <taxon>Cyanobacteriota</taxon>
        <taxon>Cyanophyceae</taxon>
        <taxon>Synechococcales</taxon>
        <taxon>Merismopediaceae</taxon>
        <taxon>Synechocystis</taxon>
    </lineage>
</organism>
<dbReference type="InterPro" id="IPR021373">
    <property type="entry name" value="DUF2993"/>
</dbReference>
<dbReference type="EMBL" id="JADEVV010000046">
    <property type="protein sequence ID" value="MBE9255030.1"/>
    <property type="molecule type" value="Genomic_DNA"/>
</dbReference>
<evidence type="ECO:0000313" key="1">
    <source>
        <dbReference type="EMBL" id="MBE9255030.1"/>
    </source>
</evidence>
<proteinExistence type="predicted"/>
<comment type="caution">
    <text evidence="1">The sequence shown here is derived from an EMBL/GenBank/DDBJ whole genome shotgun (WGS) entry which is preliminary data.</text>
</comment>
<keyword evidence="2" id="KW-1185">Reference proteome</keyword>
<sequence>MGLAVDSNLIGKILAPALRLWLRSQVETVESLELEIDGKDRQILRGYVPRVALSSDRAIYQGLQLGKVLLRGENIRINIGQVIKGKPLKLLEPIRVSGELQISQSHLQASLTSTLLAAAFGELLVALLAEQGVADPQGQLENYTFLWQAIALENQSFQLKGEVQDPQGQSHDLLVQARLQLASPKTLHLEDITLLGLPAIANRNLERLTIDLGEDVDLESLDLNNGELFCLGQVLIRP</sequence>
<evidence type="ECO:0000313" key="2">
    <source>
        <dbReference type="Proteomes" id="UP000658720"/>
    </source>
</evidence>
<dbReference type="RefSeq" id="WP_194020494.1">
    <property type="nucleotide sequence ID" value="NZ_JADEVV010000046.1"/>
</dbReference>
<gene>
    <name evidence="1" type="ORF">IQ217_14515</name>
</gene>
<accession>A0ABR9VUJ5</accession>